<feature type="domain" description="N-acetyltransferase" evidence="3">
    <location>
        <begin position="2"/>
        <end position="149"/>
    </location>
</feature>
<evidence type="ECO:0000313" key="4">
    <source>
        <dbReference type="EMBL" id="WOO39675.1"/>
    </source>
</evidence>
<dbReference type="Gene3D" id="3.40.630.30">
    <property type="match status" value="1"/>
</dbReference>
<dbReference type="RefSeq" id="WP_317831654.1">
    <property type="nucleotide sequence ID" value="NZ_CP136920.1"/>
</dbReference>
<protein>
    <submittedName>
        <fullName evidence="4">GNAT family N-acetyltransferase</fullName>
    </submittedName>
</protein>
<dbReference type="AlphaFoldDB" id="A0AAQ3QU68"/>
<accession>A0AAQ3QU68</accession>
<dbReference type="Proteomes" id="UP001304300">
    <property type="component" value="Chromosome"/>
</dbReference>
<dbReference type="KEGG" id="puo:RZN69_13715"/>
<reference evidence="4 5" key="1">
    <citation type="submission" date="2023-10" db="EMBL/GenBank/DDBJ databases">
        <title>Rubellicoccus peritrichatus gen. nov., sp. nov., isolated from an algae of coral reef tank.</title>
        <authorList>
            <person name="Luo J."/>
        </authorList>
    </citation>
    <scope>NUCLEOTIDE SEQUENCE [LARGE SCALE GENOMIC DNA]</scope>
    <source>
        <strain evidence="4 5">CR14</strain>
    </source>
</reference>
<gene>
    <name evidence="4" type="ORF">RZN69_13715</name>
</gene>
<evidence type="ECO:0000256" key="1">
    <source>
        <dbReference type="ARBA" id="ARBA00022679"/>
    </source>
</evidence>
<dbReference type="PANTHER" id="PTHR43877">
    <property type="entry name" value="AMINOALKYLPHOSPHONATE N-ACETYLTRANSFERASE-RELATED-RELATED"/>
    <property type="match status" value="1"/>
</dbReference>
<dbReference type="InterPro" id="IPR050832">
    <property type="entry name" value="Bact_Acetyltransf"/>
</dbReference>
<dbReference type="GO" id="GO:0016747">
    <property type="term" value="F:acyltransferase activity, transferring groups other than amino-acyl groups"/>
    <property type="evidence" value="ECO:0007669"/>
    <property type="project" value="InterPro"/>
</dbReference>
<sequence>MITYRQIIEEDIPDLFSIRIATWDNENGAEELEALGINPKSVSDRLRLDHAGWIAFSDNVPVGFSMANRSTGELWVIAVLPEFEGQGIGKTLIHQAEAWLFSHGWETIWLTTSTDENYRAVGFYRHLGWSDWKIDIDRFMRKTNLRKSI</sequence>
<name>A0AAQ3QU68_9BACT</name>
<evidence type="ECO:0000256" key="2">
    <source>
        <dbReference type="ARBA" id="ARBA00023315"/>
    </source>
</evidence>
<evidence type="ECO:0000313" key="5">
    <source>
        <dbReference type="Proteomes" id="UP001304300"/>
    </source>
</evidence>
<dbReference type="PROSITE" id="PS51186">
    <property type="entry name" value="GNAT"/>
    <property type="match status" value="1"/>
</dbReference>
<dbReference type="InterPro" id="IPR016181">
    <property type="entry name" value="Acyl_CoA_acyltransferase"/>
</dbReference>
<dbReference type="InterPro" id="IPR000182">
    <property type="entry name" value="GNAT_dom"/>
</dbReference>
<evidence type="ECO:0000259" key="3">
    <source>
        <dbReference type="PROSITE" id="PS51186"/>
    </source>
</evidence>
<keyword evidence="1" id="KW-0808">Transferase</keyword>
<keyword evidence="5" id="KW-1185">Reference proteome</keyword>
<organism evidence="4 5">
    <name type="scientific">Rubellicoccus peritrichatus</name>
    <dbReference type="NCBI Taxonomy" id="3080537"/>
    <lineage>
        <taxon>Bacteria</taxon>
        <taxon>Pseudomonadati</taxon>
        <taxon>Verrucomicrobiota</taxon>
        <taxon>Opitutia</taxon>
        <taxon>Puniceicoccales</taxon>
        <taxon>Cerasicoccaceae</taxon>
        <taxon>Rubellicoccus</taxon>
    </lineage>
</organism>
<dbReference type="Pfam" id="PF00583">
    <property type="entry name" value="Acetyltransf_1"/>
    <property type="match status" value="1"/>
</dbReference>
<dbReference type="EMBL" id="CP136920">
    <property type="protein sequence ID" value="WOO39675.1"/>
    <property type="molecule type" value="Genomic_DNA"/>
</dbReference>
<dbReference type="CDD" id="cd04301">
    <property type="entry name" value="NAT_SF"/>
    <property type="match status" value="1"/>
</dbReference>
<dbReference type="SUPFAM" id="SSF55729">
    <property type="entry name" value="Acyl-CoA N-acyltransferases (Nat)"/>
    <property type="match status" value="1"/>
</dbReference>
<keyword evidence="2" id="KW-0012">Acyltransferase</keyword>
<proteinExistence type="predicted"/>